<evidence type="ECO:0000259" key="3">
    <source>
        <dbReference type="SMART" id="SM00993"/>
    </source>
</evidence>
<feature type="compositionally biased region" description="Basic and acidic residues" evidence="2">
    <location>
        <begin position="69"/>
        <end position="80"/>
    </location>
</feature>
<dbReference type="PANTHER" id="PTHR13275:SF4">
    <property type="entry name" value="VACUOLAR PROTEIN SORTING-ASSOCIATED PROTEIN 72 HOMOLOG"/>
    <property type="match status" value="1"/>
</dbReference>
<comment type="caution">
    <text evidence="4">The sequence shown here is derived from an EMBL/GenBank/DDBJ whole genome shotgun (WGS) entry which is preliminary data.</text>
</comment>
<feature type="region of interest" description="Disordered" evidence="2">
    <location>
        <begin position="300"/>
        <end position="326"/>
    </location>
</feature>
<evidence type="ECO:0000256" key="2">
    <source>
        <dbReference type="SAM" id="MobiDB-lite"/>
    </source>
</evidence>
<dbReference type="Pfam" id="PF08265">
    <property type="entry name" value="YL1_C"/>
    <property type="match status" value="1"/>
</dbReference>
<name>A0A9P5YDX3_9AGAR</name>
<evidence type="ECO:0000256" key="1">
    <source>
        <dbReference type="ARBA" id="ARBA00006832"/>
    </source>
</evidence>
<comment type="similarity">
    <text evidence="1">Belongs to the VPS72/YL1 family.</text>
</comment>
<dbReference type="Proteomes" id="UP000807353">
    <property type="component" value="Unassembled WGS sequence"/>
</dbReference>
<proteinExistence type="inferred from homology"/>
<feature type="compositionally biased region" description="Low complexity" evidence="2">
    <location>
        <begin position="303"/>
        <end position="315"/>
    </location>
</feature>
<reference evidence="4" key="1">
    <citation type="submission" date="2020-11" db="EMBL/GenBank/DDBJ databases">
        <authorList>
            <consortium name="DOE Joint Genome Institute"/>
            <person name="Ahrendt S."/>
            <person name="Riley R."/>
            <person name="Andreopoulos W."/>
            <person name="Labutti K."/>
            <person name="Pangilinan J."/>
            <person name="Ruiz-Duenas F.J."/>
            <person name="Barrasa J.M."/>
            <person name="Sanchez-Garcia M."/>
            <person name="Camarero S."/>
            <person name="Miyauchi S."/>
            <person name="Serrano A."/>
            <person name="Linde D."/>
            <person name="Babiker R."/>
            <person name="Drula E."/>
            <person name="Ayuso-Fernandez I."/>
            <person name="Pacheco R."/>
            <person name="Padilla G."/>
            <person name="Ferreira P."/>
            <person name="Barriuso J."/>
            <person name="Kellner H."/>
            <person name="Castanera R."/>
            <person name="Alfaro M."/>
            <person name="Ramirez L."/>
            <person name="Pisabarro A.G."/>
            <person name="Kuo A."/>
            <person name="Tritt A."/>
            <person name="Lipzen A."/>
            <person name="He G."/>
            <person name="Yan M."/>
            <person name="Ng V."/>
            <person name="Cullen D."/>
            <person name="Martin F."/>
            <person name="Rosso M.-N."/>
            <person name="Henrissat B."/>
            <person name="Hibbett D."/>
            <person name="Martinez A.T."/>
            <person name="Grigoriev I.V."/>
        </authorList>
    </citation>
    <scope>NUCLEOTIDE SEQUENCE</scope>
    <source>
        <strain evidence="4">CBS 247.69</strain>
    </source>
</reference>
<feature type="compositionally biased region" description="Acidic residues" evidence="2">
    <location>
        <begin position="43"/>
        <end position="65"/>
    </location>
</feature>
<feature type="domain" description="Vps72/YL1 C-terminal" evidence="3">
    <location>
        <begin position="419"/>
        <end position="448"/>
    </location>
</feature>
<gene>
    <name evidence="4" type="ORF">BDZ94DRAFT_1157154</name>
</gene>
<dbReference type="EMBL" id="MU150239">
    <property type="protein sequence ID" value="KAF9466890.1"/>
    <property type="molecule type" value="Genomic_DNA"/>
</dbReference>
<evidence type="ECO:0000313" key="5">
    <source>
        <dbReference type="Proteomes" id="UP000807353"/>
    </source>
</evidence>
<dbReference type="InterPro" id="IPR046757">
    <property type="entry name" value="YL1_N"/>
</dbReference>
<dbReference type="GO" id="GO:0005634">
    <property type="term" value="C:nucleus"/>
    <property type="evidence" value="ECO:0007669"/>
    <property type="project" value="TreeGrafter"/>
</dbReference>
<dbReference type="OrthoDB" id="78296at2759"/>
<feature type="compositionally biased region" description="Basic residues" evidence="2">
    <location>
        <begin position="146"/>
        <end position="155"/>
    </location>
</feature>
<dbReference type="SMART" id="SM00993">
    <property type="entry name" value="YL1_C"/>
    <property type="match status" value="1"/>
</dbReference>
<dbReference type="InterPro" id="IPR013272">
    <property type="entry name" value="Vps72/YL1_C"/>
</dbReference>
<organism evidence="4 5">
    <name type="scientific">Collybia nuda</name>
    <dbReference type="NCBI Taxonomy" id="64659"/>
    <lineage>
        <taxon>Eukaryota</taxon>
        <taxon>Fungi</taxon>
        <taxon>Dikarya</taxon>
        <taxon>Basidiomycota</taxon>
        <taxon>Agaricomycotina</taxon>
        <taxon>Agaricomycetes</taxon>
        <taxon>Agaricomycetidae</taxon>
        <taxon>Agaricales</taxon>
        <taxon>Tricholomatineae</taxon>
        <taxon>Clitocybaceae</taxon>
        <taxon>Collybia</taxon>
    </lineage>
</organism>
<feature type="region of interest" description="Disordered" evidence="2">
    <location>
        <begin position="43"/>
        <end position="155"/>
    </location>
</feature>
<sequence length="480" mass="53356">MEESLVARRSRRSTAGNRMEAALAEMALDTTEKEADDDVDFISGKDEEDVFESDFESTDEEEAQGDAEAGERVVHEEEKRARKTNRSKLERATAAAHAKHKVTFNPEAQVSTPAPKSREVRRRVSLGGAVNAETGEELLEENSSPNRKKRHSQRKHTILNTSATVRRMKNSEAKKAATPKKMKFESKNYTQAELIARALDNEEGNIVEHRDYLQNEEEKRKRARVVRATVQGPLLRWVSRGEEIKVIVPPPTTSAYPIPQSMYPYGYFNPTSGSMPYGQNYTTTMATGTNFSTLNSTPTIGGSASTATPNATTSSIPQKPPAQPQFEPTNYISYSPQVNASVSGPPIPPLSQPPATALPPVERTEKIAKNYVVHELSQYESTPKASWNETMSAMFGDHVKWDELRVYSGRGRPLARPKVMCPITGKQAKYLDPRTGVPYADLRAYKVLTGILNHEYIWSPSTGCYVGKQEPVDNDTMETS</sequence>
<accession>A0A9P5YDX3</accession>
<keyword evidence="5" id="KW-1185">Reference proteome</keyword>
<evidence type="ECO:0000313" key="4">
    <source>
        <dbReference type="EMBL" id="KAF9466890.1"/>
    </source>
</evidence>
<protein>
    <submittedName>
        <fullName evidence="4">YL1 nuclear protein-domain-containing protein</fullName>
    </submittedName>
</protein>
<dbReference type="PANTHER" id="PTHR13275">
    <property type="entry name" value="YL-1 PROTEIN TRANSCRIPTION FACTOR-LIKE 1"/>
    <property type="match status" value="1"/>
</dbReference>
<dbReference type="Pfam" id="PF05764">
    <property type="entry name" value="YL1"/>
    <property type="match status" value="1"/>
</dbReference>
<dbReference type="AlphaFoldDB" id="A0A9P5YDX3"/>